<name>A0ABN3EXV7_9ACTN</name>
<dbReference type="PRINTS" id="PR00081">
    <property type="entry name" value="GDHRDH"/>
</dbReference>
<dbReference type="InterPro" id="IPR020904">
    <property type="entry name" value="Sc_DH/Rdtase_CS"/>
</dbReference>
<dbReference type="RefSeq" id="WP_344640863.1">
    <property type="nucleotide sequence ID" value="NZ_BAAATR010000054.1"/>
</dbReference>
<organism evidence="3 4">
    <name type="scientific">Kitasatospora cystarginea</name>
    <dbReference type="NCBI Taxonomy" id="58350"/>
    <lineage>
        <taxon>Bacteria</taxon>
        <taxon>Bacillati</taxon>
        <taxon>Actinomycetota</taxon>
        <taxon>Actinomycetes</taxon>
        <taxon>Kitasatosporales</taxon>
        <taxon>Streptomycetaceae</taxon>
        <taxon>Kitasatospora</taxon>
    </lineage>
</organism>
<comment type="caution">
    <text evidence="3">The sequence shown here is derived from an EMBL/GenBank/DDBJ whole genome shotgun (WGS) entry which is preliminary data.</text>
</comment>
<evidence type="ECO:0000313" key="3">
    <source>
        <dbReference type="EMBL" id="GAA2276324.1"/>
    </source>
</evidence>
<keyword evidence="2" id="KW-0560">Oxidoreductase</keyword>
<proteinExistence type="inferred from homology"/>
<evidence type="ECO:0000256" key="2">
    <source>
        <dbReference type="ARBA" id="ARBA00023002"/>
    </source>
</evidence>
<sequence length="359" mass="38773">MTSHIHTVRTVVVTGASGGIGRASAAAFAARGDRLALIARGRGGLEAAVRQAEQAGAAKVVAITTDVADPDAVEAAAQRAEDELGPIDVWVNDAFASVFAPFTEITPEEFRRVTEVSYLGYVYATRAALKRMLPRDRGVIVQVGSAIAYRGIPLQSAYSGAKHALQGWHEALRCELLASGTRVRTTMVQMPAVNTPQFDWVRSRLPERAQPVPPIYQPEVAARAVLFAADHPGRREYWVGGSTVATLLANAVAPALLDRYLARTGFASQQSGERRRADAPDNLFTPVDNWQDFGAHGRFDDQARTRSVQQWAAQRLGMLGGGLWRATGRVTGLRPGPCGFASGLRGRRAPRVRAQRRSV</sequence>
<dbReference type="InterPro" id="IPR036291">
    <property type="entry name" value="NAD(P)-bd_dom_sf"/>
</dbReference>
<protein>
    <submittedName>
        <fullName evidence="3">SDR family oxidoreductase</fullName>
    </submittedName>
</protein>
<gene>
    <name evidence="3" type="ORF">GCM10010430_72840</name>
</gene>
<dbReference type="Pfam" id="PF00106">
    <property type="entry name" value="adh_short"/>
    <property type="match status" value="1"/>
</dbReference>
<dbReference type="InterPro" id="IPR002347">
    <property type="entry name" value="SDR_fam"/>
</dbReference>
<accession>A0ABN3EXV7</accession>
<dbReference type="PANTHER" id="PTHR44196:SF1">
    <property type="entry name" value="DEHYDROGENASE_REDUCTASE SDR FAMILY MEMBER 7B"/>
    <property type="match status" value="1"/>
</dbReference>
<dbReference type="EMBL" id="BAAATR010000054">
    <property type="protein sequence ID" value="GAA2276324.1"/>
    <property type="molecule type" value="Genomic_DNA"/>
</dbReference>
<dbReference type="PANTHER" id="PTHR44196">
    <property type="entry name" value="DEHYDROGENASE/REDUCTASE SDR FAMILY MEMBER 7B"/>
    <property type="match status" value="1"/>
</dbReference>
<evidence type="ECO:0000256" key="1">
    <source>
        <dbReference type="ARBA" id="ARBA00006484"/>
    </source>
</evidence>
<dbReference type="PROSITE" id="PS00061">
    <property type="entry name" value="ADH_SHORT"/>
    <property type="match status" value="1"/>
</dbReference>
<dbReference type="Proteomes" id="UP001500305">
    <property type="component" value="Unassembled WGS sequence"/>
</dbReference>
<comment type="similarity">
    <text evidence="1">Belongs to the short-chain dehydrogenases/reductases (SDR) family.</text>
</comment>
<dbReference type="Gene3D" id="3.40.50.720">
    <property type="entry name" value="NAD(P)-binding Rossmann-like Domain"/>
    <property type="match status" value="1"/>
</dbReference>
<dbReference type="NCBIfam" id="NF005495">
    <property type="entry name" value="PRK07109.1"/>
    <property type="match status" value="1"/>
</dbReference>
<evidence type="ECO:0000313" key="4">
    <source>
        <dbReference type="Proteomes" id="UP001500305"/>
    </source>
</evidence>
<dbReference type="SUPFAM" id="SSF51735">
    <property type="entry name" value="NAD(P)-binding Rossmann-fold domains"/>
    <property type="match status" value="1"/>
</dbReference>
<keyword evidence="4" id="KW-1185">Reference proteome</keyword>
<reference evidence="3 4" key="1">
    <citation type="journal article" date="2019" name="Int. J. Syst. Evol. Microbiol.">
        <title>The Global Catalogue of Microorganisms (GCM) 10K type strain sequencing project: providing services to taxonomists for standard genome sequencing and annotation.</title>
        <authorList>
            <consortium name="The Broad Institute Genomics Platform"/>
            <consortium name="The Broad Institute Genome Sequencing Center for Infectious Disease"/>
            <person name="Wu L."/>
            <person name="Ma J."/>
        </authorList>
    </citation>
    <scope>NUCLEOTIDE SEQUENCE [LARGE SCALE GENOMIC DNA]</scope>
    <source>
        <strain evidence="3 4">JCM 7356</strain>
    </source>
</reference>